<name>A0A929WVH8_9ACTO</name>
<proteinExistence type="predicted"/>
<dbReference type="SUPFAM" id="SSF49785">
    <property type="entry name" value="Galactose-binding domain-like"/>
    <property type="match status" value="1"/>
</dbReference>
<keyword evidence="2" id="KW-0326">Glycosidase</keyword>
<evidence type="ECO:0000313" key="6">
    <source>
        <dbReference type="EMBL" id="MBF0965786.1"/>
    </source>
</evidence>
<dbReference type="InterPro" id="IPR013783">
    <property type="entry name" value="Ig-like_fold"/>
</dbReference>
<keyword evidence="1" id="KW-0245">EGF-like domain</keyword>
<dbReference type="InterPro" id="IPR013431">
    <property type="entry name" value="Delta_60_rpt"/>
</dbReference>
<keyword evidence="3" id="KW-0624">Polysaccharide degradation</keyword>
<sequence>MASVLSRLITLAAAPIVACASLAFAPMTHADDGQQAPATPGQTIVHDGLSAATAAASCWDIKQHDSNAKDGTYWLQTPAMNAPAQFFCDQPTDGGGWVLIGRGREGWEPWSGGNGDPAKLTTRDRNTDAFKTVQYSNKTVNELLNNENVKDQPDGVRVLRSWSASGRSYQKLDIKFTKMTDFVWPFKMAHPITLSIDNHSPVSALIWNTPGYDQSWNGLQVYPSTRPGWMIGWGYGVGAANWGGDMTSSTSFFHKSGQTIMPYAEAYVRPRLSSDSPSFTRIPDEGEAGSTVTRAVSNYAAKTSWGVTGNINGSYAEGNIQVQALAQVGSTMFVGGNFTGVKQGENGAETFSRGLAAFDVNTGDWTGQTFDFNAQVKALLALPDGRLLVAGDFTRVNGETHIGTVVLNPTTGQIDPSWDLSIRNAVSGGLVSVRALDYYDGNVYIGGVFTHLSGGGTSNVYARNAARVSLNARPDRTWNPELNGSVQAVTVSEDNGAFYAGGYFTRAHSSERAWYAAKFSTQAGAAQDTGFDFQPSTVSAGKYQQTISSAGNRVFIGGSEHSLFGYDTGSNQRTSGSLMLSMGGDLQASTISAKGVIYGSCHCSDGAYQDKYDWGVNDNWSRIDEIKWVGAWDATTGENLHWTPFELSSKRKTGAWALTMDTNGNLWVGGDFTLSFTDATRTQWNGGFARYDNRDNVAPDAPTRVRTSDSTASTVTLAWDGVSDAVSYEILRDDRAIASTDSTSIEVPRGGENRFFVRAVDAAGNRSATTAVYVPLVGGQVDPSTPSSLLDVGATWSYRAENSAAPEDWTQASFDDSQWASGAAPIGYGDSRIATVLTAQGSRPVTSYFRSHFTVTDVAALKGITVRYLADDGAIVYINGTEVDRTRLGSSAVSYTTRADAAPSYSAANDNASEVFVPASQLTNGDNVIAVETHVNYMRSPSMGMWATVTPVASEPEPSHGDDPVPSSTPGHLEDATSAIDASTMTTGEVIPSGTTQWNYWTSTSAPASDWATTASLADWSRGFSPIGWGDANAATPLDIAKKDRPVTYYFARDIDLGSLTPETTLTIKVRADDGVVLRVNGAIIDTKRMSAGNITHTTYANAAVTAAQSASDLLEVTVPASSLTDGVNRIGVEEHLNYKSTPSMTFDMTATLAK</sequence>
<evidence type="ECO:0000256" key="5">
    <source>
        <dbReference type="SAM" id="SignalP"/>
    </source>
</evidence>
<evidence type="ECO:0000313" key="7">
    <source>
        <dbReference type="Proteomes" id="UP000759246"/>
    </source>
</evidence>
<organism evidence="6 7">
    <name type="scientific">Actinomyces bouchesdurhonensis</name>
    <dbReference type="NCBI Taxonomy" id="1852361"/>
    <lineage>
        <taxon>Bacteria</taxon>
        <taxon>Bacillati</taxon>
        <taxon>Actinomycetota</taxon>
        <taxon>Actinomycetes</taxon>
        <taxon>Actinomycetales</taxon>
        <taxon>Actinomycetaceae</taxon>
        <taxon>Actinomyces</taxon>
    </lineage>
</organism>
<dbReference type="CDD" id="cd00063">
    <property type="entry name" value="FN3"/>
    <property type="match status" value="1"/>
</dbReference>
<reference evidence="6" key="1">
    <citation type="submission" date="2020-04" db="EMBL/GenBank/DDBJ databases">
        <title>Deep metagenomics examines the oral microbiome during advanced dental caries in children, revealing novel taxa and co-occurrences with host molecules.</title>
        <authorList>
            <person name="Baker J.L."/>
            <person name="Morton J.T."/>
            <person name="Dinis M."/>
            <person name="Alvarez R."/>
            <person name="Tran N.C."/>
            <person name="Knight R."/>
            <person name="Edlund A."/>
        </authorList>
    </citation>
    <scope>NUCLEOTIDE SEQUENCE</scope>
    <source>
        <strain evidence="6">JCVI_30_bin.13</strain>
    </source>
</reference>
<dbReference type="InterPro" id="IPR036056">
    <property type="entry name" value="Fibrinogen-like_C"/>
</dbReference>
<dbReference type="InterPro" id="IPR011047">
    <property type="entry name" value="Quinoprotein_ADH-like_sf"/>
</dbReference>
<feature type="region of interest" description="Disordered" evidence="4">
    <location>
        <begin position="952"/>
        <end position="975"/>
    </location>
</feature>
<dbReference type="GO" id="GO:0016798">
    <property type="term" value="F:hydrolase activity, acting on glycosyl bonds"/>
    <property type="evidence" value="ECO:0007669"/>
    <property type="project" value="UniProtKB-KW"/>
</dbReference>
<keyword evidence="2" id="KW-0378">Hydrolase</keyword>
<evidence type="ECO:0000256" key="2">
    <source>
        <dbReference type="ARBA" id="ARBA00023295"/>
    </source>
</evidence>
<feature type="chain" id="PRO_5037871143" evidence="5">
    <location>
        <begin position="31"/>
        <end position="1155"/>
    </location>
</feature>
<dbReference type="InterPro" id="IPR036116">
    <property type="entry name" value="FN3_sf"/>
</dbReference>
<evidence type="ECO:0000256" key="3">
    <source>
        <dbReference type="ARBA" id="ARBA00023326"/>
    </source>
</evidence>
<dbReference type="NCBIfam" id="NF040941">
    <property type="entry name" value="GGGWT_bact"/>
    <property type="match status" value="1"/>
</dbReference>
<dbReference type="SUPFAM" id="SSF50998">
    <property type="entry name" value="Quinoprotein alcohol dehydrogenase-like"/>
    <property type="match status" value="1"/>
</dbReference>
<dbReference type="Gene3D" id="3.90.215.10">
    <property type="entry name" value="Gamma Fibrinogen, chain A, domain 1"/>
    <property type="match status" value="1"/>
</dbReference>
<dbReference type="SUPFAM" id="SSF56496">
    <property type="entry name" value="Fibrinogen C-terminal domain-like"/>
    <property type="match status" value="1"/>
</dbReference>
<evidence type="ECO:0000256" key="1">
    <source>
        <dbReference type="ARBA" id="ARBA00022536"/>
    </source>
</evidence>
<dbReference type="Gene3D" id="2.60.40.10">
    <property type="entry name" value="Immunoglobulins"/>
    <property type="match status" value="1"/>
</dbReference>
<dbReference type="Pfam" id="PF17164">
    <property type="entry name" value="DUF5122"/>
    <property type="match status" value="1"/>
</dbReference>
<dbReference type="SUPFAM" id="SSF49265">
    <property type="entry name" value="Fibronectin type III"/>
    <property type="match status" value="1"/>
</dbReference>
<dbReference type="InterPro" id="IPR008979">
    <property type="entry name" value="Galactose-bd-like_sf"/>
</dbReference>
<feature type="signal peptide" evidence="5">
    <location>
        <begin position="1"/>
        <end position="30"/>
    </location>
</feature>
<dbReference type="AlphaFoldDB" id="A0A929WVH8"/>
<dbReference type="Proteomes" id="UP000759246">
    <property type="component" value="Unassembled WGS sequence"/>
</dbReference>
<dbReference type="InterPro" id="IPR014716">
    <property type="entry name" value="Fibrinogen_a/b/g_C_1"/>
</dbReference>
<dbReference type="GO" id="GO:0000272">
    <property type="term" value="P:polysaccharide catabolic process"/>
    <property type="evidence" value="ECO:0007669"/>
    <property type="project" value="UniProtKB-KW"/>
</dbReference>
<gene>
    <name evidence="6" type="ORF">HXK09_01200</name>
</gene>
<keyword evidence="5" id="KW-0732">Signal</keyword>
<dbReference type="InterPro" id="IPR003961">
    <property type="entry name" value="FN3_dom"/>
</dbReference>
<protein>
    <submittedName>
        <fullName evidence="6">Galactose oxidase</fullName>
    </submittedName>
</protein>
<accession>A0A929WVH8</accession>
<comment type="caution">
    <text evidence="6">The sequence shown here is derived from an EMBL/GenBank/DDBJ whole genome shotgun (WGS) entry which is preliminary data.</text>
</comment>
<dbReference type="Gene3D" id="2.60.120.260">
    <property type="entry name" value="Galactose-binding domain-like"/>
    <property type="match status" value="2"/>
</dbReference>
<dbReference type="EMBL" id="JABZGF010000012">
    <property type="protein sequence ID" value="MBF0965786.1"/>
    <property type="molecule type" value="Genomic_DNA"/>
</dbReference>
<evidence type="ECO:0000256" key="4">
    <source>
        <dbReference type="SAM" id="MobiDB-lite"/>
    </source>
</evidence>
<keyword evidence="3" id="KW-0119">Carbohydrate metabolism</keyword>